<evidence type="ECO:0000313" key="5">
    <source>
        <dbReference type="WBParaSite" id="DME_0001000101-mRNA-1"/>
    </source>
</evidence>
<sequence length="324" mass="37440">MTLFAYVHECNSADEDKTFTVMTFNTWITGSLVKNGLYKISSHIKSVDPDIVALQEISNQDVMMKLMVYLGDKWQMIMPNKSYPDTAIITRHSIIPNTQAQFSRGIGVNVKLNHSDLIINVWCLHLDYNNFFNVFWSYGPYAANNKLVTSDGQILAGEMNFGEGRFANIRELLVNRHFQKALISVDTIPLIVCGDFNSPSHLDWTVETRNIHGGWVFEWPATKMLQSETMLLDSFRELHPDVNRHPGITWSTVEKMTSAGWEWMVPEPQDRIDFIFYKSSLIRPLWSITYNGYSYVHPKPYHYNNDYPSDHYAVITNFAINFET</sequence>
<dbReference type="GO" id="GO:0003824">
    <property type="term" value="F:catalytic activity"/>
    <property type="evidence" value="ECO:0007669"/>
    <property type="project" value="InterPro"/>
</dbReference>
<dbReference type="InterPro" id="IPR036691">
    <property type="entry name" value="Endo/exonu/phosph_ase_sf"/>
</dbReference>
<dbReference type="OrthoDB" id="276515at2759"/>
<dbReference type="Proteomes" id="UP000274756">
    <property type="component" value="Unassembled WGS sequence"/>
</dbReference>
<protein>
    <submittedName>
        <fullName evidence="5">Endo/exonuclease/phosphatase domain-containing protein</fullName>
    </submittedName>
</protein>
<evidence type="ECO:0000313" key="3">
    <source>
        <dbReference type="Proteomes" id="UP000038040"/>
    </source>
</evidence>
<reference evidence="5" key="1">
    <citation type="submission" date="2017-02" db="UniProtKB">
        <authorList>
            <consortium name="WormBaseParasite"/>
        </authorList>
    </citation>
    <scope>IDENTIFICATION</scope>
</reference>
<evidence type="ECO:0000313" key="2">
    <source>
        <dbReference type="EMBL" id="VDN53568.1"/>
    </source>
</evidence>
<name>A0A0N4UPU6_DRAME</name>
<organism evidence="3 5">
    <name type="scientific">Dracunculus medinensis</name>
    <name type="common">Guinea worm</name>
    <dbReference type="NCBI Taxonomy" id="318479"/>
    <lineage>
        <taxon>Eukaryota</taxon>
        <taxon>Metazoa</taxon>
        <taxon>Ecdysozoa</taxon>
        <taxon>Nematoda</taxon>
        <taxon>Chromadorea</taxon>
        <taxon>Rhabditida</taxon>
        <taxon>Spirurina</taxon>
        <taxon>Dracunculoidea</taxon>
        <taxon>Dracunculidae</taxon>
        <taxon>Dracunculus</taxon>
    </lineage>
</organism>
<feature type="domain" description="Endonuclease/exonuclease/phosphatase" evidence="1">
    <location>
        <begin position="40"/>
        <end position="311"/>
    </location>
</feature>
<dbReference type="InterPro" id="IPR005135">
    <property type="entry name" value="Endo/exonuclease/phosphatase"/>
</dbReference>
<dbReference type="AlphaFoldDB" id="A0A0N4UPU6"/>
<gene>
    <name evidence="2" type="ORF">DME_LOCUS3541</name>
</gene>
<proteinExistence type="predicted"/>
<dbReference type="STRING" id="318479.A0A0N4UPU6"/>
<dbReference type="SUPFAM" id="SSF56219">
    <property type="entry name" value="DNase I-like"/>
    <property type="match status" value="1"/>
</dbReference>
<keyword evidence="4" id="KW-1185">Reference proteome</keyword>
<evidence type="ECO:0000313" key="4">
    <source>
        <dbReference type="Proteomes" id="UP000274756"/>
    </source>
</evidence>
<accession>A0A0N4UPU6</accession>
<dbReference type="Pfam" id="PF03372">
    <property type="entry name" value="Exo_endo_phos"/>
    <property type="match status" value="1"/>
</dbReference>
<dbReference type="PANTHER" id="PTHR41349:SF1">
    <property type="entry name" value="PROTEIN CBG08683"/>
    <property type="match status" value="1"/>
</dbReference>
<dbReference type="EMBL" id="UYYG01000147">
    <property type="protein sequence ID" value="VDN53568.1"/>
    <property type="molecule type" value="Genomic_DNA"/>
</dbReference>
<dbReference type="Gene3D" id="3.60.10.10">
    <property type="entry name" value="Endonuclease/exonuclease/phosphatase"/>
    <property type="match status" value="1"/>
</dbReference>
<dbReference type="PANTHER" id="PTHR41349">
    <property type="match status" value="1"/>
</dbReference>
<evidence type="ECO:0000259" key="1">
    <source>
        <dbReference type="Pfam" id="PF03372"/>
    </source>
</evidence>
<dbReference type="WBParaSite" id="DME_0001000101-mRNA-1">
    <property type="protein sequence ID" value="DME_0001000101-mRNA-1"/>
    <property type="gene ID" value="DME_0001000101"/>
</dbReference>
<dbReference type="Proteomes" id="UP000038040">
    <property type="component" value="Unplaced"/>
</dbReference>
<reference evidence="2 4" key="2">
    <citation type="submission" date="2018-11" db="EMBL/GenBank/DDBJ databases">
        <authorList>
            <consortium name="Pathogen Informatics"/>
        </authorList>
    </citation>
    <scope>NUCLEOTIDE SEQUENCE [LARGE SCALE GENOMIC DNA]</scope>
</reference>